<feature type="compositionally biased region" description="Basic and acidic residues" evidence="1">
    <location>
        <begin position="1"/>
        <end position="13"/>
    </location>
</feature>
<protein>
    <submittedName>
        <fullName evidence="2">Uncharacterized protein</fullName>
    </submittedName>
</protein>
<dbReference type="EMBL" id="JRZE01000003">
    <property type="protein sequence ID" value="KHF44923.1"/>
    <property type="molecule type" value="Genomic_DNA"/>
</dbReference>
<feature type="compositionally biased region" description="Basic and acidic residues" evidence="1">
    <location>
        <begin position="26"/>
        <end position="42"/>
    </location>
</feature>
<sequence>MADETRRPDREEGAEADETQLGKARRSIEEAKKEVEADHRVAETQQGSESLPLDSPTQHETGHST</sequence>
<dbReference type="AlphaFoldDB" id="A0A837DAR1"/>
<feature type="region of interest" description="Disordered" evidence="1">
    <location>
        <begin position="1"/>
        <end position="65"/>
    </location>
</feature>
<name>A0A837DAR1_9PSEU</name>
<dbReference type="Proteomes" id="UP000030848">
    <property type="component" value="Unassembled WGS sequence"/>
</dbReference>
<organism evidence="2 3">
    <name type="scientific">Saccharomonospora viridis</name>
    <dbReference type="NCBI Taxonomy" id="1852"/>
    <lineage>
        <taxon>Bacteria</taxon>
        <taxon>Bacillati</taxon>
        <taxon>Actinomycetota</taxon>
        <taxon>Actinomycetes</taxon>
        <taxon>Pseudonocardiales</taxon>
        <taxon>Pseudonocardiaceae</taxon>
        <taxon>Saccharomonospora</taxon>
    </lineage>
</organism>
<comment type="caution">
    <text evidence="2">The sequence shown here is derived from an EMBL/GenBank/DDBJ whole genome shotgun (WGS) entry which is preliminary data.</text>
</comment>
<dbReference type="RefSeq" id="WP_012795725.1">
    <property type="nucleotide sequence ID" value="NZ_CALJZO010000074.1"/>
</dbReference>
<evidence type="ECO:0000313" key="3">
    <source>
        <dbReference type="Proteomes" id="UP000030848"/>
    </source>
</evidence>
<evidence type="ECO:0000313" key="2">
    <source>
        <dbReference type="EMBL" id="KHF44923.1"/>
    </source>
</evidence>
<feature type="compositionally biased region" description="Polar residues" evidence="1">
    <location>
        <begin position="43"/>
        <end position="59"/>
    </location>
</feature>
<gene>
    <name evidence="2" type="ORF">MINT15_18050</name>
</gene>
<accession>A0A837DAR1</accession>
<reference evidence="2 3" key="1">
    <citation type="submission" date="2014-10" db="EMBL/GenBank/DDBJ databases">
        <title>Genome sequence of Micropolyspora internatus JCM3315.</title>
        <authorList>
            <person name="Shin S.-K."/>
            <person name="Yi H."/>
        </authorList>
    </citation>
    <scope>NUCLEOTIDE SEQUENCE [LARGE SCALE GENOMIC DNA]</scope>
    <source>
        <strain evidence="2 3">JCM 3315</strain>
    </source>
</reference>
<proteinExistence type="predicted"/>
<evidence type="ECO:0000256" key="1">
    <source>
        <dbReference type="SAM" id="MobiDB-lite"/>
    </source>
</evidence>